<protein>
    <submittedName>
        <fullName evidence="1">Uncharacterized protein</fullName>
    </submittedName>
</protein>
<dbReference type="STRING" id="266940.Krad_4397"/>
<dbReference type="Proteomes" id="UP000001116">
    <property type="component" value="Chromosome"/>
</dbReference>
<accession>A6WGB7</accession>
<dbReference type="HOGENOM" id="CLU_911478_0_0_11"/>
<dbReference type="EMBL" id="CP000750">
    <property type="protein sequence ID" value="ABS05856.1"/>
    <property type="molecule type" value="Genomic_DNA"/>
</dbReference>
<dbReference type="KEGG" id="kra:Krad_4397"/>
<organism evidence="1 2">
    <name type="scientific">Kineococcus radiotolerans (strain ATCC BAA-149 / DSM 14245 / SRS30216)</name>
    <dbReference type="NCBI Taxonomy" id="266940"/>
    <lineage>
        <taxon>Bacteria</taxon>
        <taxon>Bacillati</taxon>
        <taxon>Actinomycetota</taxon>
        <taxon>Actinomycetes</taxon>
        <taxon>Kineosporiales</taxon>
        <taxon>Kineosporiaceae</taxon>
        <taxon>Kineococcus</taxon>
    </lineage>
</organism>
<dbReference type="eggNOG" id="ENOG5033MWF">
    <property type="taxonomic scope" value="Bacteria"/>
</dbReference>
<evidence type="ECO:0000313" key="1">
    <source>
        <dbReference type="EMBL" id="ABS05856.1"/>
    </source>
</evidence>
<gene>
    <name evidence="1" type="ordered locus">Krad_4397</name>
</gene>
<dbReference type="AlphaFoldDB" id="A6WGB7"/>
<proteinExistence type="predicted"/>
<keyword evidence="2" id="KW-1185">Reference proteome</keyword>
<reference evidence="2" key="1">
    <citation type="journal article" date="2008" name="PLoS ONE">
        <title>Survival in nuclear waste, extreme resistance, and potential applications gleaned from the genome sequence of Kineococcus radiotolerans SRS30216.</title>
        <authorList>
            <person name="Bagwell C.E."/>
            <person name="Bhat S."/>
            <person name="Hawkins G.M."/>
            <person name="Smith B.W."/>
            <person name="Biswas T."/>
            <person name="Hoover T.R."/>
            <person name="Saunders E."/>
            <person name="Han C.S."/>
            <person name="Tsodikov O.V."/>
            <person name="Shimkets L.J."/>
        </authorList>
    </citation>
    <scope>NUCLEOTIDE SEQUENCE [LARGE SCALE GENOMIC DNA]</scope>
    <source>
        <strain evidence="2">ATCC BAA-149 / DSM 14245 / SRS30216</strain>
    </source>
</reference>
<evidence type="ECO:0000313" key="2">
    <source>
        <dbReference type="Proteomes" id="UP000001116"/>
    </source>
</evidence>
<name>A6WGB7_KINRD</name>
<sequence>MPPTRRIRTAPVPSTYRRRVASREKTLVAGRTVVHAVGQKTQTVRIHHAAPRAGVEVGYRLPVTAEVSVGLMAEFTDVDALRDWLVERGGTLLDDPAASGSAVEPLVEVLPEDEGWIADAVPRVELAIRALVDGFLANPYLHRVEHSLHAELFSLLKEHELLAARQALRDGLTTQLVHKEWPETRPQPHKGGGRGLFDLVVLAPTQLARASRQQFRDGRIEAPIVVELGLDYGLTHLRGDDEKFRNSRVRHPYLVHLARASTARVAEVEKFIARVEAPVQVAYAHLHPGTGATRHRHVGTVSVTT</sequence>